<dbReference type="KEGG" id="uli:ETAA1_47820"/>
<dbReference type="OrthoDB" id="9809023at2"/>
<evidence type="ECO:0008006" key="3">
    <source>
        <dbReference type="Google" id="ProtNLM"/>
    </source>
</evidence>
<dbReference type="InterPro" id="IPR036746">
    <property type="entry name" value="TT1725-like_sf"/>
</dbReference>
<dbReference type="InterPro" id="IPR007546">
    <property type="entry name" value="DUF503"/>
</dbReference>
<accession>A0A517XZ51</accession>
<dbReference type="AlphaFoldDB" id="A0A517XZ51"/>
<dbReference type="EMBL" id="CP036273">
    <property type="protein sequence ID" value="QDU22794.1"/>
    <property type="molecule type" value="Genomic_DNA"/>
</dbReference>
<organism evidence="1 2">
    <name type="scientific">Urbifossiella limnaea</name>
    <dbReference type="NCBI Taxonomy" id="2528023"/>
    <lineage>
        <taxon>Bacteria</taxon>
        <taxon>Pseudomonadati</taxon>
        <taxon>Planctomycetota</taxon>
        <taxon>Planctomycetia</taxon>
        <taxon>Gemmatales</taxon>
        <taxon>Gemmataceae</taxon>
        <taxon>Urbifossiella</taxon>
    </lineage>
</organism>
<dbReference type="SUPFAM" id="SSF103007">
    <property type="entry name" value="Hypothetical protein TT1725"/>
    <property type="match status" value="1"/>
</dbReference>
<dbReference type="Proteomes" id="UP000319576">
    <property type="component" value="Chromosome"/>
</dbReference>
<gene>
    <name evidence="1" type="ORF">ETAA1_47820</name>
</gene>
<sequence length="97" mass="10335">MVIGSLTARLLVRDSRTLKDKRQVVRSILDKARAGFDVAAAEVGSLDDVKVAELAFAAVGPEAAMVRGVLQKLAEALRRHPVAEYLGGDLTVGHEVV</sequence>
<name>A0A517XZ51_9BACT</name>
<dbReference type="RefSeq" id="WP_145242819.1">
    <property type="nucleotide sequence ID" value="NZ_CP036273.1"/>
</dbReference>
<reference evidence="1 2" key="1">
    <citation type="submission" date="2019-02" db="EMBL/GenBank/DDBJ databases">
        <title>Deep-cultivation of Planctomycetes and their phenomic and genomic characterization uncovers novel biology.</title>
        <authorList>
            <person name="Wiegand S."/>
            <person name="Jogler M."/>
            <person name="Boedeker C."/>
            <person name="Pinto D."/>
            <person name="Vollmers J."/>
            <person name="Rivas-Marin E."/>
            <person name="Kohn T."/>
            <person name="Peeters S.H."/>
            <person name="Heuer A."/>
            <person name="Rast P."/>
            <person name="Oberbeckmann S."/>
            <person name="Bunk B."/>
            <person name="Jeske O."/>
            <person name="Meyerdierks A."/>
            <person name="Storesund J.E."/>
            <person name="Kallscheuer N."/>
            <person name="Luecker S."/>
            <person name="Lage O.M."/>
            <person name="Pohl T."/>
            <person name="Merkel B.J."/>
            <person name="Hornburger P."/>
            <person name="Mueller R.-W."/>
            <person name="Bruemmer F."/>
            <person name="Labrenz M."/>
            <person name="Spormann A.M."/>
            <person name="Op den Camp H."/>
            <person name="Overmann J."/>
            <person name="Amann R."/>
            <person name="Jetten M.S.M."/>
            <person name="Mascher T."/>
            <person name="Medema M.H."/>
            <person name="Devos D.P."/>
            <person name="Kaster A.-K."/>
            <person name="Ovreas L."/>
            <person name="Rohde M."/>
            <person name="Galperin M.Y."/>
            <person name="Jogler C."/>
        </authorList>
    </citation>
    <scope>NUCLEOTIDE SEQUENCE [LARGE SCALE GENOMIC DNA]</scope>
    <source>
        <strain evidence="1 2">ETA_A1</strain>
    </source>
</reference>
<dbReference type="Pfam" id="PF04456">
    <property type="entry name" value="DUF503"/>
    <property type="match status" value="1"/>
</dbReference>
<dbReference type="PANTHER" id="PTHR36441:SF1">
    <property type="entry name" value="DUF503 DOMAIN-CONTAINING PROTEIN"/>
    <property type="match status" value="1"/>
</dbReference>
<dbReference type="Gene3D" id="3.30.70.1120">
    <property type="entry name" value="TT1725-like"/>
    <property type="match status" value="1"/>
</dbReference>
<keyword evidence="2" id="KW-1185">Reference proteome</keyword>
<evidence type="ECO:0000313" key="2">
    <source>
        <dbReference type="Proteomes" id="UP000319576"/>
    </source>
</evidence>
<protein>
    <recommendedName>
        <fullName evidence="3">DUF503 domain-containing protein</fullName>
    </recommendedName>
</protein>
<proteinExistence type="predicted"/>
<dbReference type="PANTHER" id="PTHR36441">
    <property type="entry name" value="HYPOTHETICAL CYTOSOLIC PROTEIN"/>
    <property type="match status" value="1"/>
</dbReference>
<evidence type="ECO:0000313" key="1">
    <source>
        <dbReference type="EMBL" id="QDU22794.1"/>
    </source>
</evidence>